<organism evidence="1 2">
    <name type="scientific">Conoideocrella luteorostrata</name>
    <dbReference type="NCBI Taxonomy" id="1105319"/>
    <lineage>
        <taxon>Eukaryota</taxon>
        <taxon>Fungi</taxon>
        <taxon>Dikarya</taxon>
        <taxon>Ascomycota</taxon>
        <taxon>Pezizomycotina</taxon>
        <taxon>Sordariomycetes</taxon>
        <taxon>Hypocreomycetidae</taxon>
        <taxon>Hypocreales</taxon>
        <taxon>Clavicipitaceae</taxon>
        <taxon>Conoideocrella</taxon>
    </lineage>
</organism>
<reference evidence="1" key="1">
    <citation type="submission" date="2023-06" db="EMBL/GenBank/DDBJ databases">
        <title>Conoideocrella luteorostrata (Hypocreales: Clavicipitaceae), a potential biocontrol fungus for elongate hemlock scale in United States Christmas tree production areas.</title>
        <authorList>
            <person name="Barrett H."/>
            <person name="Lovett B."/>
            <person name="Macias A.M."/>
            <person name="Stajich J.E."/>
            <person name="Kasson M.T."/>
        </authorList>
    </citation>
    <scope>NUCLEOTIDE SEQUENCE</scope>
    <source>
        <strain evidence="1">ARSEF 14590</strain>
    </source>
</reference>
<proteinExistence type="predicted"/>
<dbReference type="Proteomes" id="UP001251528">
    <property type="component" value="Unassembled WGS sequence"/>
</dbReference>
<keyword evidence="2" id="KW-1185">Reference proteome</keyword>
<protein>
    <submittedName>
        <fullName evidence="1">Uncharacterized protein</fullName>
    </submittedName>
</protein>
<name>A0AAJ0CQ46_9HYPO</name>
<sequence>MDKQLAIHVRVVLRSSRVILLALSVDNSIVLPVLSMDKQLAIDVKVVLRSSGVILPVPNPD</sequence>
<comment type="caution">
    <text evidence="1">The sequence shown here is derived from an EMBL/GenBank/DDBJ whole genome shotgun (WGS) entry which is preliminary data.</text>
</comment>
<dbReference type="EMBL" id="JASWJB010000080">
    <property type="protein sequence ID" value="KAK2600190.1"/>
    <property type="molecule type" value="Genomic_DNA"/>
</dbReference>
<evidence type="ECO:0000313" key="1">
    <source>
        <dbReference type="EMBL" id="KAK2600190.1"/>
    </source>
</evidence>
<gene>
    <name evidence="1" type="ORF">QQS21_005064</name>
</gene>
<accession>A0AAJ0CQ46</accession>
<dbReference type="AlphaFoldDB" id="A0AAJ0CQ46"/>
<evidence type="ECO:0000313" key="2">
    <source>
        <dbReference type="Proteomes" id="UP001251528"/>
    </source>
</evidence>